<protein>
    <recommendedName>
        <fullName evidence="3">Immunity protein 30 domain-containing protein</fullName>
    </recommendedName>
</protein>
<dbReference type="Proteomes" id="UP001348492">
    <property type="component" value="Chromosome"/>
</dbReference>
<evidence type="ECO:0000313" key="1">
    <source>
        <dbReference type="EMBL" id="WWD83169.1"/>
    </source>
</evidence>
<evidence type="ECO:0000313" key="2">
    <source>
        <dbReference type="Proteomes" id="UP001348492"/>
    </source>
</evidence>
<proteinExistence type="predicted"/>
<dbReference type="RefSeq" id="WP_018590278.1">
    <property type="nucleotide sequence ID" value="NZ_KE392228.1"/>
</dbReference>
<name>A0ABZ2ETT1_9FIRM</name>
<reference evidence="1 2" key="1">
    <citation type="journal article" date="2023" name="PLoS ONE">
        <title>Genome-based metabolic and phylogenomic analysis of three Terrisporobacter species.</title>
        <authorList>
            <person name="Boer T."/>
            <person name="Bengelsdorf F.R."/>
            <person name="Bomeke M."/>
            <person name="Daniel R."/>
            <person name="Poehlein A."/>
        </authorList>
    </citation>
    <scope>NUCLEOTIDE SEQUENCE [LARGE SCALE GENOMIC DNA]</scope>
    <source>
        <strain evidence="1 2">DSM 1288</strain>
    </source>
</reference>
<sequence length="126" mass="14640">MSMHFMLGNSIEEAMYKECLLTIDDEVDYFIGEIKEYLDVISKGSADVLFSIYAYGEELLSKEQVEKLLMLGKNMLDEELIEHLKYLRLFKRHNVDEKEYISFANDLINVCTQAIKENKTIISIGD</sequence>
<keyword evidence="2" id="KW-1185">Reference proteome</keyword>
<gene>
    <name evidence="1" type="ORF">TEGL_15750</name>
</gene>
<evidence type="ECO:0008006" key="3">
    <source>
        <dbReference type="Google" id="ProtNLM"/>
    </source>
</evidence>
<organism evidence="1 2">
    <name type="scientific">Terrisporobacter glycolicus ATCC 14880 = DSM 1288</name>
    <dbReference type="NCBI Taxonomy" id="1121315"/>
    <lineage>
        <taxon>Bacteria</taxon>
        <taxon>Bacillati</taxon>
        <taxon>Bacillota</taxon>
        <taxon>Clostridia</taxon>
        <taxon>Peptostreptococcales</taxon>
        <taxon>Peptostreptococcaceae</taxon>
        <taxon>Terrisporobacter</taxon>
    </lineage>
</organism>
<accession>A0ABZ2ETT1</accession>
<dbReference type="EMBL" id="CP117523">
    <property type="protein sequence ID" value="WWD83169.1"/>
    <property type="molecule type" value="Genomic_DNA"/>
</dbReference>